<dbReference type="Proteomes" id="UP000240760">
    <property type="component" value="Unassembled WGS sequence"/>
</dbReference>
<gene>
    <name evidence="2" type="ORF">M440DRAFT_1400752</name>
</gene>
<proteinExistence type="predicted"/>
<feature type="chain" id="PRO_5015693225" description="Secreted protein" evidence="1">
    <location>
        <begin position="17"/>
        <end position="155"/>
    </location>
</feature>
<dbReference type="AlphaFoldDB" id="A0A2T4C8F4"/>
<protein>
    <recommendedName>
        <fullName evidence="4">Secreted protein</fullName>
    </recommendedName>
</protein>
<sequence length="155" mass="16985">MGWPPLPLFSSSLTRALLSLSLPPLSPLLPTPSSLRCSFGCFPLSFSPLGTNPGPCNIPYSKTLNCLLQSRRLCWPVLFSGHWQLASSTGIDRVVFRHQRFSLATGLVPTFSTWLVTYCSFSAGQKNTPPVAADRLLTPTSRTTPYQGSVFFFLS</sequence>
<evidence type="ECO:0008006" key="4">
    <source>
        <dbReference type="Google" id="ProtNLM"/>
    </source>
</evidence>
<evidence type="ECO:0000313" key="3">
    <source>
        <dbReference type="Proteomes" id="UP000240760"/>
    </source>
</evidence>
<keyword evidence="1" id="KW-0732">Signal</keyword>
<evidence type="ECO:0000256" key="1">
    <source>
        <dbReference type="SAM" id="SignalP"/>
    </source>
</evidence>
<keyword evidence="3" id="KW-1185">Reference proteome</keyword>
<feature type="signal peptide" evidence="1">
    <location>
        <begin position="1"/>
        <end position="16"/>
    </location>
</feature>
<accession>A0A2T4C8F4</accession>
<name>A0A2T4C8F4_TRILO</name>
<dbReference type="EMBL" id="KZ679130">
    <property type="protein sequence ID" value="PTB77814.1"/>
    <property type="molecule type" value="Genomic_DNA"/>
</dbReference>
<reference evidence="2 3" key="1">
    <citation type="submission" date="2016-07" db="EMBL/GenBank/DDBJ databases">
        <title>Multiple horizontal gene transfer events from other fungi enriched the ability of initially mycotrophic Trichoderma (Ascomycota) to feed on dead plant biomass.</title>
        <authorList>
            <consortium name="DOE Joint Genome Institute"/>
            <person name="Aerts A."/>
            <person name="Atanasova L."/>
            <person name="Chenthamara K."/>
            <person name="Zhang J."/>
            <person name="Grujic M."/>
            <person name="Henrissat B."/>
            <person name="Kuo A."/>
            <person name="Salamov A."/>
            <person name="Lipzen A."/>
            <person name="Labutti K."/>
            <person name="Barry K."/>
            <person name="Miao Y."/>
            <person name="Rahimi M.J."/>
            <person name="Shen Q."/>
            <person name="Grigoriev I.V."/>
            <person name="Kubicek C.P."/>
            <person name="Druzhinina I.S."/>
        </authorList>
    </citation>
    <scope>NUCLEOTIDE SEQUENCE [LARGE SCALE GENOMIC DNA]</scope>
    <source>
        <strain evidence="2 3">ATCC 18648</strain>
    </source>
</reference>
<evidence type="ECO:0000313" key="2">
    <source>
        <dbReference type="EMBL" id="PTB77814.1"/>
    </source>
</evidence>
<organism evidence="2 3">
    <name type="scientific">Trichoderma longibrachiatum ATCC 18648</name>
    <dbReference type="NCBI Taxonomy" id="983965"/>
    <lineage>
        <taxon>Eukaryota</taxon>
        <taxon>Fungi</taxon>
        <taxon>Dikarya</taxon>
        <taxon>Ascomycota</taxon>
        <taxon>Pezizomycotina</taxon>
        <taxon>Sordariomycetes</taxon>
        <taxon>Hypocreomycetidae</taxon>
        <taxon>Hypocreales</taxon>
        <taxon>Hypocreaceae</taxon>
        <taxon>Trichoderma</taxon>
    </lineage>
</organism>